<sequence length="93" mass="10083">MVFLPPCTLLTLSPTDPIISLSSLFFSQLKSPTNSTLPSLLIILSKHLITSLCISLCSSVLGGTCNYDFPFFFNSSVLIVTPVTSTMPSPYYT</sequence>
<dbReference type="EMBL" id="VSRR010017037">
    <property type="protein sequence ID" value="MPC59966.1"/>
    <property type="molecule type" value="Genomic_DNA"/>
</dbReference>
<dbReference type="Proteomes" id="UP000324222">
    <property type="component" value="Unassembled WGS sequence"/>
</dbReference>
<dbReference type="AlphaFoldDB" id="A0A5B7GQT5"/>
<protein>
    <submittedName>
        <fullName evidence="1">Uncharacterized protein</fullName>
    </submittedName>
</protein>
<organism evidence="1 2">
    <name type="scientific">Portunus trituberculatus</name>
    <name type="common">Swimming crab</name>
    <name type="synonym">Neptunus trituberculatus</name>
    <dbReference type="NCBI Taxonomy" id="210409"/>
    <lineage>
        <taxon>Eukaryota</taxon>
        <taxon>Metazoa</taxon>
        <taxon>Ecdysozoa</taxon>
        <taxon>Arthropoda</taxon>
        <taxon>Crustacea</taxon>
        <taxon>Multicrustacea</taxon>
        <taxon>Malacostraca</taxon>
        <taxon>Eumalacostraca</taxon>
        <taxon>Eucarida</taxon>
        <taxon>Decapoda</taxon>
        <taxon>Pleocyemata</taxon>
        <taxon>Brachyura</taxon>
        <taxon>Eubrachyura</taxon>
        <taxon>Portunoidea</taxon>
        <taxon>Portunidae</taxon>
        <taxon>Portuninae</taxon>
        <taxon>Portunus</taxon>
    </lineage>
</organism>
<gene>
    <name evidence="1" type="ORF">E2C01_053999</name>
</gene>
<comment type="caution">
    <text evidence="1">The sequence shown here is derived from an EMBL/GenBank/DDBJ whole genome shotgun (WGS) entry which is preliminary data.</text>
</comment>
<name>A0A5B7GQT5_PORTR</name>
<proteinExistence type="predicted"/>
<keyword evidence="2" id="KW-1185">Reference proteome</keyword>
<reference evidence="1 2" key="1">
    <citation type="submission" date="2019-05" db="EMBL/GenBank/DDBJ databases">
        <title>Another draft genome of Portunus trituberculatus and its Hox gene families provides insights of decapod evolution.</title>
        <authorList>
            <person name="Jeong J.-H."/>
            <person name="Song I."/>
            <person name="Kim S."/>
            <person name="Choi T."/>
            <person name="Kim D."/>
            <person name="Ryu S."/>
            <person name="Kim W."/>
        </authorList>
    </citation>
    <scope>NUCLEOTIDE SEQUENCE [LARGE SCALE GENOMIC DNA]</scope>
    <source>
        <tissue evidence="1">Muscle</tissue>
    </source>
</reference>
<evidence type="ECO:0000313" key="1">
    <source>
        <dbReference type="EMBL" id="MPC59966.1"/>
    </source>
</evidence>
<accession>A0A5B7GQT5</accession>
<evidence type="ECO:0000313" key="2">
    <source>
        <dbReference type="Proteomes" id="UP000324222"/>
    </source>
</evidence>